<name>A0ABQ0FN94_APOSI</name>
<reference evidence="2 3" key="1">
    <citation type="submission" date="2024-08" db="EMBL/GenBank/DDBJ databases">
        <title>The draft genome of Apodemus speciosus.</title>
        <authorList>
            <person name="Nabeshima K."/>
            <person name="Suzuki S."/>
            <person name="Onuma M."/>
        </authorList>
    </citation>
    <scope>NUCLEOTIDE SEQUENCE [LARGE SCALE GENOMIC DNA]</scope>
    <source>
        <strain evidence="2">IB14-021</strain>
    </source>
</reference>
<evidence type="ECO:0000256" key="1">
    <source>
        <dbReference type="SAM" id="MobiDB-lite"/>
    </source>
</evidence>
<proteinExistence type="predicted"/>
<organism evidence="2 3">
    <name type="scientific">Apodemus speciosus</name>
    <name type="common">Large Japanese field mouse</name>
    <dbReference type="NCBI Taxonomy" id="105296"/>
    <lineage>
        <taxon>Eukaryota</taxon>
        <taxon>Metazoa</taxon>
        <taxon>Chordata</taxon>
        <taxon>Craniata</taxon>
        <taxon>Vertebrata</taxon>
        <taxon>Euteleostomi</taxon>
        <taxon>Mammalia</taxon>
        <taxon>Eutheria</taxon>
        <taxon>Euarchontoglires</taxon>
        <taxon>Glires</taxon>
        <taxon>Rodentia</taxon>
        <taxon>Myomorpha</taxon>
        <taxon>Muroidea</taxon>
        <taxon>Muridae</taxon>
        <taxon>Murinae</taxon>
        <taxon>Apodemus</taxon>
    </lineage>
</organism>
<evidence type="ECO:0000313" key="3">
    <source>
        <dbReference type="Proteomes" id="UP001623349"/>
    </source>
</evidence>
<accession>A0ABQ0FN94</accession>
<keyword evidence="3" id="KW-1185">Reference proteome</keyword>
<feature type="compositionally biased region" description="Polar residues" evidence="1">
    <location>
        <begin position="1"/>
        <end position="17"/>
    </location>
</feature>
<sequence>MESPTLSPQTTHSQHLGQQLPIGAISEQLRGDPGLHGNIL</sequence>
<protein>
    <submittedName>
        <fullName evidence="2">N-acetylglucosamine-1-phosphotransferase subunit gamma</fullName>
    </submittedName>
</protein>
<dbReference type="Proteomes" id="UP001623349">
    <property type="component" value="Unassembled WGS sequence"/>
</dbReference>
<dbReference type="EMBL" id="BAAFST010000017">
    <property type="protein sequence ID" value="GAB1300708.1"/>
    <property type="molecule type" value="Genomic_DNA"/>
</dbReference>
<feature type="region of interest" description="Disordered" evidence="1">
    <location>
        <begin position="1"/>
        <end position="40"/>
    </location>
</feature>
<gene>
    <name evidence="2" type="ORF">APTSU1_001594600</name>
</gene>
<comment type="caution">
    <text evidence="2">The sequence shown here is derived from an EMBL/GenBank/DDBJ whole genome shotgun (WGS) entry which is preliminary data.</text>
</comment>
<evidence type="ECO:0000313" key="2">
    <source>
        <dbReference type="EMBL" id="GAB1300708.1"/>
    </source>
</evidence>